<reference evidence="2" key="1">
    <citation type="submission" date="2020-11" db="EMBL/GenBank/DDBJ databases">
        <authorList>
            <consortium name="DOE Joint Genome Institute"/>
            <person name="Ahrendt S."/>
            <person name="Riley R."/>
            <person name="Andreopoulos W."/>
            <person name="Labutti K."/>
            <person name="Pangilinan J."/>
            <person name="Ruiz-Duenas F.J."/>
            <person name="Barrasa J.M."/>
            <person name="Sanchez-Garcia M."/>
            <person name="Camarero S."/>
            <person name="Miyauchi S."/>
            <person name="Serrano A."/>
            <person name="Linde D."/>
            <person name="Babiker R."/>
            <person name="Drula E."/>
            <person name="Ayuso-Fernandez I."/>
            <person name="Pacheco R."/>
            <person name="Padilla G."/>
            <person name="Ferreira P."/>
            <person name="Barriuso J."/>
            <person name="Kellner H."/>
            <person name="Castanera R."/>
            <person name="Alfaro M."/>
            <person name="Ramirez L."/>
            <person name="Pisabarro A.G."/>
            <person name="Kuo A."/>
            <person name="Tritt A."/>
            <person name="Lipzen A."/>
            <person name="He G."/>
            <person name="Yan M."/>
            <person name="Ng V."/>
            <person name="Cullen D."/>
            <person name="Martin F."/>
            <person name="Rosso M.-N."/>
            <person name="Henrissat B."/>
            <person name="Hibbett D."/>
            <person name="Martinez A.T."/>
            <person name="Grigoriev I.V."/>
        </authorList>
    </citation>
    <scope>NUCLEOTIDE SEQUENCE</scope>
    <source>
        <strain evidence="2">MF-IS2</strain>
    </source>
</reference>
<dbReference type="EMBL" id="MU152025">
    <property type="protein sequence ID" value="KAF9441175.1"/>
    <property type="molecule type" value="Genomic_DNA"/>
</dbReference>
<organism evidence="2 3">
    <name type="scientific">Macrolepiota fuliginosa MF-IS2</name>
    <dbReference type="NCBI Taxonomy" id="1400762"/>
    <lineage>
        <taxon>Eukaryota</taxon>
        <taxon>Fungi</taxon>
        <taxon>Dikarya</taxon>
        <taxon>Basidiomycota</taxon>
        <taxon>Agaricomycotina</taxon>
        <taxon>Agaricomycetes</taxon>
        <taxon>Agaricomycetidae</taxon>
        <taxon>Agaricales</taxon>
        <taxon>Agaricineae</taxon>
        <taxon>Agaricaceae</taxon>
        <taxon>Macrolepiota</taxon>
    </lineage>
</organism>
<protein>
    <submittedName>
        <fullName evidence="2">Uncharacterized protein</fullName>
    </submittedName>
</protein>
<evidence type="ECO:0000256" key="1">
    <source>
        <dbReference type="SAM" id="Phobius"/>
    </source>
</evidence>
<proteinExistence type="predicted"/>
<evidence type="ECO:0000313" key="3">
    <source>
        <dbReference type="Proteomes" id="UP000807342"/>
    </source>
</evidence>
<keyword evidence="1" id="KW-1133">Transmembrane helix</keyword>
<evidence type="ECO:0000313" key="2">
    <source>
        <dbReference type="EMBL" id="KAF9441175.1"/>
    </source>
</evidence>
<comment type="caution">
    <text evidence="2">The sequence shown here is derived from an EMBL/GenBank/DDBJ whole genome shotgun (WGS) entry which is preliminary data.</text>
</comment>
<keyword evidence="1" id="KW-0812">Transmembrane</keyword>
<gene>
    <name evidence="2" type="ORF">P691DRAFT_596581</name>
</gene>
<feature type="transmembrane region" description="Helical" evidence="1">
    <location>
        <begin position="12"/>
        <end position="32"/>
    </location>
</feature>
<name>A0A9P6BX81_9AGAR</name>
<keyword evidence="1" id="KW-0472">Membrane</keyword>
<dbReference type="AlphaFoldDB" id="A0A9P6BX81"/>
<sequence>MDSMHTAPNYTGHHGVILVTFGSVVSDMGIVVPKSTFCSSKDTVDILIIVVGHTAIATATMGSVPLGRLMRIRDCSASL</sequence>
<accession>A0A9P6BX81</accession>
<dbReference type="Proteomes" id="UP000807342">
    <property type="component" value="Unassembled WGS sequence"/>
</dbReference>
<feature type="transmembrane region" description="Helical" evidence="1">
    <location>
        <begin position="44"/>
        <end position="64"/>
    </location>
</feature>
<keyword evidence="3" id="KW-1185">Reference proteome</keyword>